<reference evidence="2 3" key="1">
    <citation type="journal article" date="2018" name="PLoS Pathog.">
        <title>Evolution of structural diversity of trichothecenes, a family of toxins produced by plant pathogenic and entomopathogenic fungi.</title>
        <authorList>
            <person name="Proctor R.H."/>
            <person name="McCormick S.P."/>
            <person name="Kim H.S."/>
            <person name="Cardoza R.E."/>
            <person name="Stanley A.M."/>
            <person name="Lindo L."/>
            <person name="Kelly A."/>
            <person name="Brown D.W."/>
            <person name="Lee T."/>
            <person name="Vaughan M.M."/>
            <person name="Alexander N.J."/>
            <person name="Busman M."/>
            <person name="Gutierrez S."/>
        </authorList>
    </citation>
    <scope>NUCLEOTIDE SEQUENCE [LARGE SCALE GENOMIC DNA]</scope>
    <source>
        <strain evidence="2 3">NRRL 13405</strain>
    </source>
</reference>
<accession>A0A395MAW1</accession>
<dbReference type="AlphaFoldDB" id="A0A395MAW1"/>
<proteinExistence type="predicted"/>
<keyword evidence="3" id="KW-1185">Reference proteome</keyword>
<dbReference type="Proteomes" id="UP000265631">
    <property type="component" value="Unassembled WGS sequence"/>
</dbReference>
<evidence type="ECO:0000256" key="1">
    <source>
        <dbReference type="SAM" id="MobiDB-lite"/>
    </source>
</evidence>
<feature type="region of interest" description="Disordered" evidence="1">
    <location>
        <begin position="44"/>
        <end position="93"/>
    </location>
</feature>
<sequence>MLGYEEALVIQCSALQISSTTKLVTKKPPTVISANKAKRVKRTSAARSSKHIPKTTTTAEVKQDSIRTPRTKTKTVKRGPAEQSSEDIIMQDNLEPPIDIPNLRFLRRVRRQADFGAKKEKRKVVKDSENWFATDMELLGIVWDYEVESDRLVGFPLEHMSLLR</sequence>
<organism evidence="2 3">
    <name type="scientific">Fusarium flagelliforme</name>
    <dbReference type="NCBI Taxonomy" id="2675880"/>
    <lineage>
        <taxon>Eukaryota</taxon>
        <taxon>Fungi</taxon>
        <taxon>Dikarya</taxon>
        <taxon>Ascomycota</taxon>
        <taxon>Pezizomycotina</taxon>
        <taxon>Sordariomycetes</taxon>
        <taxon>Hypocreomycetidae</taxon>
        <taxon>Hypocreales</taxon>
        <taxon>Nectriaceae</taxon>
        <taxon>Fusarium</taxon>
        <taxon>Fusarium incarnatum-equiseti species complex</taxon>
    </lineage>
</organism>
<name>A0A395MAW1_9HYPO</name>
<protein>
    <submittedName>
        <fullName evidence="2">Uncharacterized protein</fullName>
    </submittedName>
</protein>
<comment type="caution">
    <text evidence="2">The sequence shown here is derived from an EMBL/GenBank/DDBJ whole genome shotgun (WGS) entry which is preliminary data.</text>
</comment>
<feature type="compositionally biased region" description="Basic residues" evidence="1">
    <location>
        <begin position="44"/>
        <end position="53"/>
    </location>
</feature>
<gene>
    <name evidence="2" type="ORF">FIE12Z_11335</name>
</gene>
<evidence type="ECO:0000313" key="2">
    <source>
        <dbReference type="EMBL" id="RFN44423.1"/>
    </source>
</evidence>
<dbReference type="EMBL" id="PXXK01000431">
    <property type="protein sequence ID" value="RFN44423.1"/>
    <property type="molecule type" value="Genomic_DNA"/>
</dbReference>
<evidence type="ECO:0000313" key="3">
    <source>
        <dbReference type="Proteomes" id="UP000265631"/>
    </source>
</evidence>